<organism evidence="3 4">
    <name type="scientific">Myotis davidii</name>
    <name type="common">David's myotis</name>
    <dbReference type="NCBI Taxonomy" id="225400"/>
    <lineage>
        <taxon>Eukaryota</taxon>
        <taxon>Metazoa</taxon>
        <taxon>Chordata</taxon>
        <taxon>Craniata</taxon>
        <taxon>Vertebrata</taxon>
        <taxon>Euteleostomi</taxon>
        <taxon>Mammalia</taxon>
        <taxon>Eutheria</taxon>
        <taxon>Laurasiatheria</taxon>
        <taxon>Chiroptera</taxon>
        <taxon>Yangochiroptera</taxon>
        <taxon>Vespertilionidae</taxon>
        <taxon>Myotis</taxon>
    </lineage>
</organism>
<dbReference type="GO" id="GO:0120013">
    <property type="term" value="F:lipid transfer activity"/>
    <property type="evidence" value="ECO:0007669"/>
    <property type="project" value="TreeGrafter"/>
</dbReference>
<dbReference type="Gene3D" id="3.40.525.10">
    <property type="entry name" value="CRAL-TRIO lipid binding domain"/>
    <property type="match status" value="1"/>
</dbReference>
<dbReference type="Proteomes" id="UP000010556">
    <property type="component" value="Unassembled WGS sequence"/>
</dbReference>
<accession>L5LIW3</accession>
<dbReference type="GO" id="GO:0051180">
    <property type="term" value="P:vitamin transport"/>
    <property type="evidence" value="ECO:0007669"/>
    <property type="project" value="TreeGrafter"/>
</dbReference>
<dbReference type="CDD" id="cd00170">
    <property type="entry name" value="SEC14"/>
    <property type="match status" value="1"/>
</dbReference>
<evidence type="ECO:0000313" key="4">
    <source>
        <dbReference type="Proteomes" id="UP000010556"/>
    </source>
</evidence>
<feature type="region of interest" description="Disordered" evidence="1">
    <location>
        <begin position="1"/>
        <end position="23"/>
    </location>
</feature>
<dbReference type="GO" id="GO:0042360">
    <property type="term" value="P:vitamin E metabolic process"/>
    <property type="evidence" value="ECO:0007669"/>
    <property type="project" value="TreeGrafter"/>
</dbReference>
<dbReference type="SUPFAM" id="SSF52087">
    <property type="entry name" value="CRAL/TRIO domain"/>
    <property type="match status" value="1"/>
</dbReference>
<dbReference type="PANTHER" id="PTHR10174">
    <property type="entry name" value="ALPHA-TOCOPHEROL TRANSFER PROTEIN-RELATED"/>
    <property type="match status" value="1"/>
</dbReference>
<name>L5LIW3_MYODS</name>
<dbReference type="GO" id="GO:1902936">
    <property type="term" value="F:phosphatidylinositol bisphosphate binding"/>
    <property type="evidence" value="ECO:0007669"/>
    <property type="project" value="TreeGrafter"/>
</dbReference>
<dbReference type="PROSITE" id="PS50191">
    <property type="entry name" value="CRAL_TRIO"/>
    <property type="match status" value="1"/>
</dbReference>
<dbReference type="Pfam" id="PF00650">
    <property type="entry name" value="CRAL_TRIO"/>
    <property type="match status" value="1"/>
</dbReference>
<reference evidence="4" key="1">
    <citation type="journal article" date="2013" name="Science">
        <title>Comparative analysis of bat genomes provides insight into the evolution of flight and immunity.</title>
        <authorList>
            <person name="Zhang G."/>
            <person name="Cowled C."/>
            <person name="Shi Z."/>
            <person name="Huang Z."/>
            <person name="Bishop-Lilly K.A."/>
            <person name="Fang X."/>
            <person name="Wynne J.W."/>
            <person name="Xiong Z."/>
            <person name="Baker M.L."/>
            <person name="Zhao W."/>
            <person name="Tachedjian M."/>
            <person name="Zhu Y."/>
            <person name="Zhou P."/>
            <person name="Jiang X."/>
            <person name="Ng J."/>
            <person name="Yang L."/>
            <person name="Wu L."/>
            <person name="Xiao J."/>
            <person name="Feng Y."/>
            <person name="Chen Y."/>
            <person name="Sun X."/>
            <person name="Zhang Y."/>
            <person name="Marsh G.A."/>
            <person name="Crameri G."/>
            <person name="Broder C.C."/>
            <person name="Frey K.G."/>
            <person name="Wang L.F."/>
            <person name="Wang J."/>
        </authorList>
    </citation>
    <scope>NUCLEOTIDE SEQUENCE [LARGE SCALE GENOMIC DNA]</scope>
</reference>
<dbReference type="InterPro" id="IPR036865">
    <property type="entry name" value="CRAL-TRIO_dom_sf"/>
</dbReference>
<dbReference type="PANTHER" id="PTHR10174:SF225">
    <property type="entry name" value="ALPHA-TOCOPHEROL TRANSFER PROTEIN"/>
    <property type="match status" value="1"/>
</dbReference>
<dbReference type="GO" id="GO:0005770">
    <property type="term" value="C:late endosome"/>
    <property type="evidence" value="ECO:0007669"/>
    <property type="project" value="TreeGrafter"/>
</dbReference>
<evidence type="ECO:0000259" key="2">
    <source>
        <dbReference type="PROSITE" id="PS50191"/>
    </source>
</evidence>
<dbReference type="InterPro" id="IPR001251">
    <property type="entry name" value="CRAL-TRIO_dom"/>
</dbReference>
<evidence type="ECO:0000313" key="3">
    <source>
        <dbReference type="EMBL" id="ELK26147.1"/>
    </source>
</evidence>
<dbReference type="AlphaFoldDB" id="L5LIW3"/>
<dbReference type="PRINTS" id="PR00180">
    <property type="entry name" value="CRETINALDHBP"/>
</dbReference>
<dbReference type="GO" id="GO:0008431">
    <property type="term" value="F:vitamin E binding"/>
    <property type="evidence" value="ECO:0007669"/>
    <property type="project" value="TreeGrafter"/>
</dbReference>
<dbReference type="GO" id="GO:0016020">
    <property type="term" value="C:membrane"/>
    <property type="evidence" value="ECO:0007669"/>
    <property type="project" value="TreeGrafter"/>
</dbReference>
<sequence>MAERPERPVTMMRTDHQGAGTPRRSCPLVVSALPQGECHSARSWAHGWGVQWLWQEPLPPRASPTPAAGAHWDPKVFTVYDVFRLSLITSELIVQEVETQRNGIKAVFDLEGWHFSHAFQITPSVAKKIAAVLTDSFPLKVRGIHLINEPIVFHAVFSMIKPFLTEKIKERASLSLLQEPPLLLGEVYRHIVKGHMVLSRAPWPGHRHRTLRGAGGGTKSADGANGDVSEHLLRASPGLATLQAMPGVVPPPLSSEVSRCAGNMFTSIVLPFPGASFRQMPRPCKKVTGCTHDLKSQPVLPWNAGVSTWWLASLTTEPRPVEQEPQLALSSQASSRIPRRLSSCLVTGSRWDPGSSSWRAWARRPSLLTGASSHR</sequence>
<protein>
    <submittedName>
        <fullName evidence="3">Alpha-tocopherol transfer protein</fullName>
    </submittedName>
</protein>
<keyword evidence="4" id="KW-1185">Reference proteome</keyword>
<gene>
    <name evidence="3" type="ORF">MDA_GLEAN10024550</name>
</gene>
<proteinExistence type="predicted"/>
<dbReference type="SMART" id="SM00516">
    <property type="entry name" value="SEC14"/>
    <property type="match status" value="1"/>
</dbReference>
<feature type="domain" description="CRAL-TRIO" evidence="2">
    <location>
        <begin position="81"/>
        <end position="223"/>
    </location>
</feature>
<dbReference type="EMBL" id="KB111232">
    <property type="protein sequence ID" value="ELK26147.1"/>
    <property type="molecule type" value="Genomic_DNA"/>
</dbReference>
<evidence type="ECO:0000256" key="1">
    <source>
        <dbReference type="SAM" id="MobiDB-lite"/>
    </source>
</evidence>